<protein>
    <submittedName>
        <fullName evidence="2">Nucleotidyltransferase-like protein</fullName>
    </submittedName>
</protein>
<dbReference type="SUPFAM" id="SSF81301">
    <property type="entry name" value="Nucleotidyltransferase"/>
    <property type="match status" value="1"/>
</dbReference>
<name>A0A3D9R4F5_9BACL</name>
<gene>
    <name evidence="2" type="ORF">A8990_13755</name>
</gene>
<dbReference type="CDD" id="cd05403">
    <property type="entry name" value="NT_KNTase_like"/>
    <property type="match status" value="1"/>
</dbReference>
<feature type="domain" description="Polymerase beta nucleotidyltransferase" evidence="1">
    <location>
        <begin position="47"/>
        <end position="102"/>
    </location>
</feature>
<dbReference type="RefSeq" id="WP_116191609.1">
    <property type="nucleotide sequence ID" value="NZ_QTTN01000037.1"/>
</dbReference>
<dbReference type="InterPro" id="IPR043519">
    <property type="entry name" value="NT_sf"/>
</dbReference>
<keyword evidence="3" id="KW-1185">Reference proteome</keyword>
<accession>A0A3D9R4F5</accession>
<dbReference type="Pfam" id="PF18765">
    <property type="entry name" value="Polbeta"/>
    <property type="match status" value="1"/>
</dbReference>
<evidence type="ECO:0000259" key="1">
    <source>
        <dbReference type="Pfam" id="PF18765"/>
    </source>
</evidence>
<keyword evidence="2" id="KW-0808">Transferase</keyword>
<dbReference type="InterPro" id="IPR041633">
    <property type="entry name" value="Polbeta"/>
</dbReference>
<dbReference type="Proteomes" id="UP000256304">
    <property type="component" value="Unassembled WGS sequence"/>
</dbReference>
<dbReference type="OrthoDB" id="2351665at2"/>
<dbReference type="AlphaFoldDB" id="A0A3D9R4F5"/>
<dbReference type="GO" id="GO:0016740">
    <property type="term" value="F:transferase activity"/>
    <property type="evidence" value="ECO:0007669"/>
    <property type="project" value="UniProtKB-KW"/>
</dbReference>
<reference evidence="2 3" key="1">
    <citation type="submission" date="2018-08" db="EMBL/GenBank/DDBJ databases">
        <title>Genomic Encyclopedia of Type Strains, Phase III (KMG-III): the genomes of soil and plant-associated and newly described type strains.</title>
        <authorList>
            <person name="Whitman W."/>
        </authorList>
    </citation>
    <scope>NUCLEOTIDE SEQUENCE [LARGE SCALE GENOMIC DNA]</scope>
    <source>
        <strain evidence="2 3">CGMCC 1.10966</strain>
    </source>
</reference>
<organism evidence="2 3">
    <name type="scientific">Paenibacillus taihuensis</name>
    <dbReference type="NCBI Taxonomy" id="1156355"/>
    <lineage>
        <taxon>Bacteria</taxon>
        <taxon>Bacillati</taxon>
        <taxon>Bacillota</taxon>
        <taxon>Bacilli</taxon>
        <taxon>Bacillales</taxon>
        <taxon>Paenibacillaceae</taxon>
        <taxon>Paenibacillus</taxon>
    </lineage>
</organism>
<dbReference type="Gene3D" id="3.30.460.10">
    <property type="entry name" value="Beta Polymerase, domain 2"/>
    <property type="match status" value="1"/>
</dbReference>
<evidence type="ECO:0000313" key="2">
    <source>
        <dbReference type="EMBL" id="REE68717.1"/>
    </source>
</evidence>
<sequence>MGDLQAGYGLDSNGYIVSDVGLDKIDNVYLPVIQESVASLATVFPQQLHGVYVYGSVARGEAVAVKSDLDLLVIFNNTLTSQEAEALQSLSENLSHRYRDLVRDVGIAFIDLDYVVDSQNYDEQAFLKELCVCVHGEDLRPRFGPYKLTSEIAIRFNGDMGAALPRTTSRLREASSDNDFKTIAERFARKLIRTNYSMVMLRSQIWTTRLHEQADVFLHHFPQKEAVIRTLQQWLNDFPSDRAPILDLFQSEGEWIIANFEREARVP</sequence>
<evidence type="ECO:0000313" key="3">
    <source>
        <dbReference type="Proteomes" id="UP000256304"/>
    </source>
</evidence>
<dbReference type="EMBL" id="QTTN01000037">
    <property type="protein sequence ID" value="REE68717.1"/>
    <property type="molecule type" value="Genomic_DNA"/>
</dbReference>
<comment type="caution">
    <text evidence="2">The sequence shown here is derived from an EMBL/GenBank/DDBJ whole genome shotgun (WGS) entry which is preliminary data.</text>
</comment>
<proteinExistence type="predicted"/>